<feature type="region of interest" description="Disordered" evidence="3">
    <location>
        <begin position="772"/>
        <end position="797"/>
    </location>
</feature>
<feature type="region of interest" description="Disordered" evidence="3">
    <location>
        <begin position="606"/>
        <end position="636"/>
    </location>
</feature>
<dbReference type="GO" id="GO:0005789">
    <property type="term" value="C:endoplasmic reticulum membrane"/>
    <property type="evidence" value="ECO:0007669"/>
    <property type="project" value="TreeGrafter"/>
</dbReference>
<comment type="subcellular location">
    <subcellularLocation>
        <location evidence="1">Membrane</location>
    </subcellularLocation>
</comment>
<feature type="compositionally biased region" description="Polar residues" evidence="3">
    <location>
        <begin position="307"/>
        <end position="317"/>
    </location>
</feature>
<dbReference type="InterPro" id="IPR051482">
    <property type="entry name" value="Cholesterol_transport"/>
</dbReference>
<dbReference type="Proteomes" id="UP000696485">
    <property type="component" value="Unassembled WGS sequence"/>
</dbReference>
<accession>A0A9P5SQ08</accession>
<dbReference type="GO" id="GO:0005886">
    <property type="term" value="C:plasma membrane"/>
    <property type="evidence" value="ECO:0007669"/>
    <property type="project" value="TreeGrafter"/>
</dbReference>
<reference evidence="6" key="1">
    <citation type="journal article" date="2020" name="Fungal Divers.">
        <title>Resolving the Mortierellaceae phylogeny through synthesis of multi-gene phylogenetics and phylogenomics.</title>
        <authorList>
            <person name="Vandepol N."/>
            <person name="Liber J."/>
            <person name="Desiro A."/>
            <person name="Na H."/>
            <person name="Kennedy M."/>
            <person name="Barry K."/>
            <person name="Grigoriev I.V."/>
            <person name="Miller A.N."/>
            <person name="O'Donnell K."/>
            <person name="Stajich J.E."/>
            <person name="Bonito G."/>
        </authorList>
    </citation>
    <scope>NUCLEOTIDE SEQUENCE</scope>
    <source>
        <strain evidence="6">NVP1</strain>
    </source>
</reference>
<dbReference type="InterPro" id="IPR031968">
    <property type="entry name" value="VASt"/>
</dbReference>
<dbReference type="GO" id="GO:0032934">
    <property type="term" value="F:sterol binding"/>
    <property type="evidence" value="ECO:0007669"/>
    <property type="project" value="TreeGrafter"/>
</dbReference>
<dbReference type="GO" id="GO:0032366">
    <property type="term" value="P:intracellular sterol transport"/>
    <property type="evidence" value="ECO:0007669"/>
    <property type="project" value="TreeGrafter"/>
</dbReference>
<feature type="transmembrane region" description="Helical" evidence="4">
    <location>
        <begin position="847"/>
        <end position="868"/>
    </location>
</feature>
<feature type="compositionally biased region" description="Basic and acidic residues" evidence="3">
    <location>
        <begin position="225"/>
        <end position="245"/>
    </location>
</feature>
<feature type="compositionally biased region" description="Basic and acidic residues" evidence="3">
    <location>
        <begin position="772"/>
        <end position="783"/>
    </location>
</feature>
<dbReference type="PROSITE" id="PS51778">
    <property type="entry name" value="VAST"/>
    <property type="match status" value="1"/>
</dbReference>
<keyword evidence="2 4" id="KW-0472">Membrane</keyword>
<evidence type="ECO:0000259" key="5">
    <source>
        <dbReference type="PROSITE" id="PS51778"/>
    </source>
</evidence>
<keyword evidence="7" id="KW-1185">Reference proteome</keyword>
<dbReference type="Pfam" id="PF16016">
    <property type="entry name" value="VASt"/>
    <property type="match status" value="1"/>
</dbReference>
<feature type="region of interest" description="Disordered" evidence="3">
    <location>
        <begin position="269"/>
        <end position="320"/>
    </location>
</feature>
<evidence type="ECO:0000256" key="1">
    <source>
        <dbReference type="ARBA" id="ARBA00004370"/>
    </source>
</evidence>
<feature type="region of interest" description="Disordered" evidence="3">
    <location>
        <begin position="181"/>
        <end position="248"/>
    </location>
</feature>
<dbReference type="PANTHER" id="PTHR23319">
    <property type="entry name" value="GRAM DOMAIN CONTAINING 1B, ISOFORM E"/>
    <property type="match status" value="1"/>
</dbReference>
<dbReference type="GO" id="GO:0032541">
    <property type="term" value="C:cortical endoplasmic reticulum"/>
    <property type="evidence" value="ECO:0007669"/>
    <property type="project" value="TreeGrafter"/>
</dbReference>
<feature type="region of interest" description="Disordered" evidence="3">
    <location>
        <begin position="666"/>
        <end position="686"/>
    </location>
</feature>
<name>A0A9P5SQ08_9FUNG</name>
<keyword evidence="4" id="KW-0812">Transmembrane</keyword>
<organism evidence="6 7">
    <name type="scientific">Podila minutissima</name>
    <dbReference type="NCBI Taxonomy" id="64525"/>
    <lineage>
        <taxon>Eukaryota</taxon>
        <taxon>Fungi</taxon>
        <taxon>Fungi incertae sedis</taxon>
        <taxon>Mucoromycota</taxon>
        <taxon>Mortierellomycotina</taxon>
        <taxon>Mortierellomycetes</taxon>
        <taxon>Mortierellales</taxon>
        <taxon>Mortierellaceae</taxon>
        <taxon>Podila</taxon>
    </lineage>
</organism>
<feature type="domain" description="VASt" evidence="5">
    <location>
        <begin position="397"/>
        <end position="577"/>
    </location>
</feature>
<dbReference type="GO" id="GO:0120015">
    <property type="term" value="F:sterol transfer activity"/>
    <property type="evidence" value="ECO:0007669"/>
    <property type="project" value="TreeGrafter"/>
</dbReference>
<feature type="compositionally biased region" description="Polar residues" evidence="3">
    <location>
        <begin position="269"/>
        <end position="281"/>
    </location>
</feature>
<sequence length="939" mass="102070">MSDDKGIRAEDTPSSSGRTSSTDHPKAGSYASTTPTPIVPRRATFSAATDFRPHSHCNTKTCTPEAPCSHHAQTKSQRQFAKCFPELAELYPTSPSTSTRSSCLTPPHTPPDFSSPSTFVPSLQANLDFAHDNDSLEQHSQTIRRLRKHIHASEETLLGSDIKNTHSSDLSIPTLILDHDGNISYPDQPTRRHRSSFDGSSASTDSSERGEGSDSLSSLTPRTSWKKDARSWTRSEGSRQRRPSADSEVESIAYSFTKTLVAPIAIQPSSSKAPSIRSQSFKSPTPPPSLLSPSLTTTKISKSSSTVQSNRGPSQGMTVHVRNESHSRILETAEEVEEPHSNKLTGLMERSASHQGLVRNKPPLFDTIASRNTIPVITTPPIQEPTSPIACGCSRHYKHAILSTIVPLSVAACFEVLFSGCGTGSGDVLFKDAHRTKDGSTGFKLSAWNDDANALGHQWEGKKRQTEYSVAFKVPLARTSAACFETLEITHHSDHAIRVHSETKTPNVPYGEQFSTVHQICLTWDSPGNTRIKCFAEVNFVKKILLANKLEASLLESSSEYYREFIRRLVDYAESLEKGPMVRPAGSSASLPSSFKIPLSDSQVTMVSPLPSPLEQPSPCQSSMSERNTSGDQAVNGTFTSSMPGTTEMSPALSLLSQQYLRHLPSQKPGARASMDNLRPASAPALPSVDLKQRAATMDKKSALLFIQNILKAPTLPDVAPPALKSKDPKEEKPSKEEKLSKEDKSEKDSAAVALWTDIKKISLAIFTKDSKDKATPDKDASKDTCAQSTIDDTTKPAADDMAKVAEEVGYNVSPIIPVKPVKPVAVPPAVVPTKSPFQSISVRATFALFVFVLAASVMNMWYMFGVVSSVVQVVQEKHDVSSSASFVAFSKFDPSMASHPARSSESLAPIQTQTDMLRAEIKELLSMLEQARELGQRS</sequence>
<evidence type="ECO:0000313" key="7">
    <source>
        <dbReference type="Proteomes" id="UP000696485"/>
    </source>
</evidence>
<feature type="region of interest" description="Disordered" evidence="3">
    <location>
        <begin position="93"/>
        <end position="115"/>
    </location>
</feature>
<feature type="compositionally biased region" description="Polar residues" evidence="3">
    <location>
        <begin position="214"/>
        <end position="223"/>
    </location>
</feature>
<comment type="caution">
    <text evidence="6">The sequence shown here is derived from an EMBL/GenBank/DDBJ whole genome shotgun (WGS) entry which is preliminary data.</text>
</comment>
<feature type="compositionally biased region" description="Basic and acidic residues" evidence="3">
    <location>
        <begin position="1"/>
        <end position="11"/>
    </location>
</feature>
<evidence type="ECO:0000256" key="4">
    <source>
        <dbReference type="SAM" id="Phobius"/>
    </source>
</evidence>
<feature type="compositionally biased region" description="Basic and acidic residues" evidence="3">
    <location>
        <begin position="725"/>
        <end position="747"/>
    </location>
</feature>
<dbReference type="AlphaFoldDB" id="A0A9P5SQ08"/>
<feature type="compositionally biased region" description="Low complexity" evidence="3">
    <location>
        <begin position="93"/>
        <end position="106"/>
    </location>
</feature>
<dbReference type="GO" id="GO:0140268">
    <property type="term" value="C:endoplasmic reticulum-plasma membrane contact site"/>
    <property type="evidence" value="ECO:0007669"/>
    <property type="project" value="TreeGrafter"/>
</dbReference>
<feature type="compositionally biased region" description="Polar residues" evidence="3">
    <location>
        <begin position="624"/>
        <end position="636"/>
    </location>
</feature>
<dbReference type="GO" id="GO:0005739">
    <property type="term" value="C:mitochondrion"/>
    <property type="evidence" value="ECO:0007669"/>
    <property type="project" value="TreeGrafter"/>
</dbReference>
<evidence type="ECO:0000256" key="3">
    <source>
        <dbReference type="SAM" id="MobiDB-lite"/>
    </source>
</evidence>
<feature type="region of interest" description="Disordered" evidence="3">
    <location>
        <begin position="717"/>
        <end position="747"/>
    </location>
</feature>
<dbReference type="PANTHER" id="PTHR23319:SF4">
    <property type="entry name" value="GRAM DOMAIN CONTAINING 1B, ISOFORM E"/>
    <property type="match status" value="1"/>
</dbReference>
<gene>
    <name evidence="6" type="ORF">BG006_003879</name>
</gene>
<proteinExistence type="predicted"/>
<feature type="compositionally biased region" description="Low complexity" evidence="3">
    <location>
        <begin position="291"/>
        <end position="306"/>
    </location>
</feature>
<keyword evidence="4" id="KW-1133">Transmembrane helix</keyword>
<evidence type="ECO:0000256" key="2">
    <source>
        <dbReference type="ARBA" id="ARBA00023136"/>
    </source>
</evidence>
<feature type="region of interest" description="Disordered" evidence="3">
    <location>
        <begin position="1"/>
        <end position="40"/>
    </location>
</feature>
<protein>
    <recommendedName>
        <fullName evidence="5">VASt domain-containing protein</fullName>
    </recommendedName>
</protein>
<dbReference type="EMBL" id="JAAAUY010000214">
    <property type="protein sequence ID" value="KAF9333242.1"/>
    <property type="molecule type" value="Genomic_DNA"/>
</dbReference>
<evidence type="ECO:0000313" key="6">
    <source>
        <dbReference type="EMBL" id="KAF9333242.1"/>
    </source>
</evidence>